<dbReference type="InterPro" id="IPR008537">
    <property type="entry name" value="DUF819"/>
</dbReference>
<evidence type="ECO:0000313" key="3">
    <source>
        <dbReference type="Proteomes" id="UP000605676"/>
    </source>
</evidence>
<keyword evidence="1" id="KW-0472">Membrane</keyword>
<feature type="transmembrane region" description="Helical" evidence="1">
    <location>
        <begin position="326"/>
        <end position="346"/>
    </location>
</feature>
<proteinExistence type="predicted"/>
<sequence length="380" mass="41582">MVELAIVILYLGLPALVLFLCHKIQFLNRIGSIVLSYAFGLLLGIAGLLDERFHIIQEILMSVTVPLAIPLLLFSSNVRDWKKLAAQPLNSLLFSLIAVFVSVVIGFLLFNGPAIEGFHKVGGMLVGIYSGGTPNLASLKMILDVNEEVYLAVHSYDMAIGAVYLFFLMGLGRRVFQFILPKHMPVGVADVEESHNDNWLSIIKSKHKRYALLKVLFVVIAMVAFAGGVMYILPQSLQMVVFIFLITALGIWGSSIKWINQTKGTFDMGMYLILIFSVVVSSKVQIGDLSAINPSIFGYITFVVFASLLLHVLLSRLRNIDADTVIVTSAALICSPPFVPVVAGALRNRSIIVPGLTIGLIGYALGNYLGYLMALLLSYL</sequence>
<reference evidence="2 3" key="1">
    <citation type="submission" date="2021-01" db="EMBL/GenBank/DDBJ databases">
        <title>Carboxyliciviraga sp.nov., isolated from coastal sediments.</title>
        <authorList>
            <person name="Lu D."/>
            <person name="Zhang T."/>
        </authorList>
    </citation>
    <scope>NUCLEOTIDE SEQUENCE [LARGE SCALE GENOMIC DNA]</scope>
    <source>
        <strain evidence="2 3">N1Y132</strain>
    </source>
</reference>
<feature type="transmembrane region" description="Helical" evidence="1">
    <location>
        <begin position="268"/>
        <end position="284"/>
    </location>
</feature>
<feature type="transmembrane region" description="Helical" evidence="1">
    <location>
        <begin position="149"/>
        <end position="172"/>
    </location>
</feature>
<keyword evidence="3" id="KW-1185">Reference proteome</keyword>
<feature type="transmembrane region" description="Helical" evidence="1">
    <location>
        <begin position="6"/>
        <end position="23"/>
    </location>
</feature>
<dbReference type="Proteomes" id="UP000605676">
    <property type="component" value="Unassembled WGS sequence"/>
</dbReference>
<keyword evidence="1" id="KW-1133">Transmembrane helix</keyword>
<keyword evidence="1" id="KW-0812">Transmembrane</keyword>
<feature type="transmembrane region" description="Helical" evidence="1">
    <location>
        <begin position="89"/>
        <end position="110"/>
    </location>
</feature>
<organism evidence="2 3">
    <name type="scientific">Carboxylicivirga marina</name>
    <dbReference type="NCBI Taxonomy" id="2800988"/>
    <lineage>
        <taxon>Bacteria</taxon>
        <taxon>Pseudomonadati</taxon>
        <taxon>Bacteroidota</taxon>
        <taxon>Bacteroidia</taxon>
        <taxon>Marinilabiliales</taxon>
        <taxon>Marinilabiliaceae</taxon>
        <taxon>Carboxylicivirga</taxon>
    </lineage>
</organism>
<feature type="transmembrane region" description="Helical" evidence="1">
    <location>
        <begin position="55"/>
        <end position="77"/>
    </location>
</feature>
<name>A0ABS1HPD1_9BACT</name>
<gene>
    <name evidence="2" type="ORF">JIV24_19550</name>
</gene>
<dbReference type="Pfam" id="PF05684">
    <property type="entry name" value="DUF819"/>
    <property type="match status" value="1"/>
</dbReference>
<feature type="transmembrane region" description="Helical" evidence="1">
    <location>
        <begin position="352"/>
        <end position="377"/>
    </location>
</feature>
<dbReference type="PANTHER" id="PTHR34289">
    <property type="entry name" value="PROTEIN, PUTATIVE (DUF819)-RELATED"/>
    <property type="match status" value="1"/>
</dbReference>
<feature type="transmembrane region" description="Helical" evidence="1">
    <location>
        <begin position="30"/>
        <end position="49"/>
    </location>
</feature>
<evidence type="ECO:0000313" key="2">
    <source>
        <dbReference type="EMBL" id="MBK3519549.1"/>
    </source>
</evidence>
<protein>
    <submittedName>
        <fullName evidence="2">DUF819 family protein</fullName>
    </submittedName>
</protein>
<feature type="transmembrane region" description="Helical" evidence="1">
    <location>
        <begin position="239"/>
        <end position="256"/>
    </location>
</feature>
<dbReference type="RefSeq" id="WP_200466768.1">
    <property type="nucleotide sequence ID" value="NZ_JAENRR010000075.1"/>
</dbReference>
<dbReference type="PANTHER" id="PTHR34289:SF8">
    <property type="entry name" value="DUF819 DOMAIN-CONTAINING PROTEIN"/>
    <property type="match status" value="1"/>
</dbReference>
<dbReference type="EMBL" id="JAENRR010000075">
    <property type="protein sequence ID" value="MBK3519549.1"/>
    <property type="molecule type" value="Genomic_DNA"/>
</dbReference>
<feature type="transmembrane region" description="Helical" evidence="1">
    <location>
        <begin position="296"/>
        <end position="314"/>
    </location>
</feature>
<feature type="transmembrane region" description="Helical" evidence="1">
    <location>
        <begin position="211"/>
        <end position="233"/>
    </location>
</feature>
<accession>A0ABS1HPD1</accession>
<comment type="caution">
    <text evidence="2">The sequence shown here is derived from an EMBL/GenBank/DDBJ whole genome shotgun (WGS) entry which is preliminary data.</text>
</comment>
<evidence type="ECO:0000256" key="1">
    <source>
        <dbReference type="SAM" id="Phobius"/>
    </source>
</evidence>